<gene>
    <name evidence="1" type="ORF">NF708_11445</name>
</gene>
<evidence type="ECO:0000313" key="2">
    <source>
        <dbReference type="Proteomes" id="UP001153203"/>
    </source>
</evidence>
<dbReference type="InterPro" id="IPR009376">
    <property type="entry name" value="DUF1031"/>
</dbReference>
<accession>A0A9X4SGW1</accession>
<dbReference type="RefSeq" id="WP_279364642.1">
    <property type="nucleotide sequence ID" value="NZ_JAMWGC010000029.1"/>
</dbReference>
<sequence length="77" mass="9187">MASYTSKLFKRLYLISIQRVRDGYGKQNVFIEGKDKEALMEIYKAVYKHSNNGEYMTWEMLKYTLGKKLEGNKYIFD</sequence>
<evidence type="ECO:0000313" key="1">
    <source>
        <dbReference type="EMBL" id="MDG6194568.1"/>
    </source>
</evidence>
<dbReference type="Proteomes" id="UP001153203">
    <property type="component" value="Unassembled WGS sequence"/>
</dbReference>
<proteinExistence type="predicted"/>
<dbReference type="AlphaFoldDB" id="A0A9X4SGW1"/>
<dbReference type="Pfam" id="PF06275">
    <property type="entry name" value="DUF1031"/>
    <property type="match status" value="1"/>
</dbReference>
<comment type="caution">
    <text evidence="1">The sequence shown here is derived from an EMBL/GenBank/DDBJ whole genome shotgun (WGS) entry which is preliminary data.</text>
</comment>
<name>A0A9X4SGW1_9LACT</name>
<dbReference type="EMBL" id="JAMWGI010000021">
    <property type="protein sequence ID" value="MDG6194568.1"/>
    <property type="molecule type" value="Genomic_DNA"/>
</dbReference>
<organism evidence="1 2">
    <name type="scientific">Lactococcus formosensis</name>
    <dbReference type="NCBI Taxonomy" id="1281486"/>
    <lineage>
        <taxon>Bacteria</taxon>
        <taxon>Bacillati</taxon>
        <taxon>Bacillota</taxon>
        <taxon>Bacilli</taxon>
        <taxon>Lactobacillales</taxon>
        <taxon>Streptococcaceae</taxon>
        <taxon>Lactococcus</taxon>
    </lineage>
</organism>
<reference evidence="1" key="1">
    <citation type="submission" date="2022-06" db="EMBL/GenBank/DDBJ databases">
        <title>Lactococcus from bovine mastitis in China.</title>
        <authorList>
            <person name="Lin Y."/>
            <person name="Han B."/>
        </authorList>
    </citation>
    <scope>NUCLEOTIDE SEQUENCE</scope>
    <source>
        <strain evidence="1">Hebei-B-39</strain>
    </source>
</reference>
<protein>
    <submittedName>
        <fullName evidence="1">DUF1031 domain-containing protein</fullName>
    </submittedName>
</protein>